<dbReference type="InterPro" id="IPR050194">
    <property type="entry name" value="Glycosyltransferase_grp1"/>
</dbReference>
<dbReference type="Pfam" id="PF13579">
    <property type="entry name" value="Glyco_trans_4_4"/>
    <property type="match status" value="1"/>
</dbReference>
<dbReference type="Pfam" id="PF00534">
    <property type="entry name" value="Glycos_transf_1"/>
    <property type="match status" value="1"/>
</dbReference>
<dbReference type="EMBL" id="CP046622">
    <property type="protein sequence ID" value="QGW83055.1"/>
    <property type="molecule type" value="Genomic_DNA"/>
</dbReference>
<evidence type="ECO:0000259" key="1">
    <source>
        <dbReference type="Pfam" id="PF00534"/>
    </source>
</evidence>
<feature type="domain" description="Glycosyltransferase subfamily 4-like N-terminal" evidence="2">
    <location>
        <begin position="16"/>
        <end position="202"/>
    </location>
</feature>
<organism evidence="3 4">
    <name type="scientific">Variovorax paradoxus</name>
    <dbReference type="NCBI Taxonomy" id="34073"/>
    <lineage>
        <taxon>Bacteria</taxon>
        <taxon>Pseudomonadati</taxon>
        <taxon>Pseudomonadota</taxon>
        <taxon>Betaproteobacteria</taxon>
        <taxon>Burkholderiales</taxon>
        <taxon>Comamonadaceae</taxon>
        <taxon>Variovorax</taxon>
    </lineage>
</organism>
<dbReference type="OrthoDB" id="9787293at2"/>
<dbReference type="Gene3D" id="3.40.50.2000">
    <property type="entry name" value="Glycogen Phosphorylase B"/>
    <property type="match status" value="2"/>
</dbReference>
<dbReference type="RefSeq" id="WP_157614475.1">
    <property type="nucleotide sequence ID" value="NZ_CP046622.1"/>
</dbReference>
<dbReference type="SUPFAM" id="SSF53756">
    <property type="entry name" value="UDP-Glycosyltransferase/glycogen phosphorylase"/>
    <property type="match status" value="1"/>
</dbReference>
<feature type="domain" description="Glycosyl transferase family 1" evidence="1">
    <location>
        <begin position="225"/>
        <end position="389"/>
    </location>
</feature>
<accession>A0A6I6HJN6</accession>
<evidence type="ECO:0000313" key="4">
    <source>
        <dbReference type="Proteomes" id="UP000425817"/>
    </source>
</evidence>
<protein>
    <submittedName>
        <fullName evidence="3">WcaI family glycosyltransferase</fullName>
    </submittedName>
</protein>
<evidence type="ECO:0000259" key="2">
    <source>
        <dbReference type="Pfam" id="PF13579"/>
    </source>
</evidence>
<dbReference type="CDD" id="cd03794">
    <property type="entry name" value="GT4_WbuB-like"/>
    <property type="match status" value="1"/>
</dbReference>
<proteinExistence type="predicted"/>
<dbReference type="NCBIfam" id="NF007640">
    <property type="entry name" value="PRK10307.1"/>
    <property type="match status" value="1"/>
</dbReference>
<dbReference type="PANTHER" id="PTHR45947:SF3">
    <property type="entry name" value="SULFOQUINOVOSYL TRANSFERASE SQD2"/>
    <property type="match status" value="1"/>
</dbReference>
<reference evidence="3 4" key="1">
    <citation type="submission" date="2019-12" db="EMBL/GenBank/DDBJ databases">
        <title>Hybrid Genome Assemblies of two High G+C Isolates from Undergraduate Microbiology Courses.</title>
        <authorList>
            <person name="Ne Ville C.J."/>
            <person name="Enright D."/>
            <person name="Hernandez I."/>
            <person name="Dodsworth J."/>
            <person name="Orwin P.M."/>
        </authorList>
    </citation>
    <scope>NUCLEOTIDE SEQUENCE [LARGE SCALE GENOMIC DNA]</scope>
    <source>
        <strain evidence="3 4">CSUSB</strain>
    </source>
</reference>
<dbReference type="Proteomes" id="UP000425817">
    <property type="component" value="Chromosome"/>
</dbReference>
<dbReference type="GO" id="GO:0016758">
    <property type="term" value="F:hexosyltransferase activity"/>
    <property type="evidence" value="ECO:0007669"/>
    <property type="project" value="TreeGrafter"/>
</dbReference>
<dbReference type="PANTHER" id="PTHR45947">
    <property type="entry name" value="SULFOQUINOVOSYL TRANSFERASE SQD2"/>
    <property type="match status" value="1"/>
</dbReference>
<name>A0A6I6HJN6_VARPD</name>
<gene>
    <name evidence="3" type="ORF">GOQ09_16385</name>
</gene>
<dbReference type="InterPro" id="IPR028098">
    <property type="entry name" value="Glyco_trans_4-like_N"/>
</dbReference>
<evidence type="ECO:0000313" key="3">
    <source>
        <dbReference type="EMBL" id="QGW83055.1"/>
    </source>
</evidence>
<dbReference type="AlphaFoldDB" id="A0A6I6HJN6"/>
<keyword evidence="3" id="KW-0808">Transferase</keyword>
<sequence>MKILLYSMNFTPELVGIGKYSGEMAQWLHAKGHDVRVIASPPFFPNWAVSEGHSAWAYRKTDWNGITVWRAPTWVPARPRALARLAHLFSFMVSSMPLLFAQIRWKPDLVFVVEPPLFCAPSVLFFSRMLGIKSWLHIQDYEVDAAFGMGLVRGARVRRFALSVERWLLGRFNRVSTISAAMLDKARDKGIDETRLVLLPNWVDVRSIFPQPAGASDADGTTGYRNMLGIPADEVVVLYAGSLGAKQGIELLADAAHRLVAAAHIHFVFCGNGPSREPLKAACANLPRVHFIDLQPAERLNELLGMADIHVLPQRADAADLVMPSKLAGMLASGKAVIVTAHEGTELSNVVSGRGMVVAPGDADALADAIAQLAMSRPQREAMGAAARSFAETELDRNAILQRLERELMRCVAEPLAVPAPTGSRP</sequence>
<dbReference type="InterPro" id="IPR001296">
    <property type="entry name" value="Glyco_trans_1"/>
</dbReference>